<evidence type="ECO:0000256" key="1">
    <source>
        <dbReference type="SAM" id="SignalP"/>
    </source>
</evidence>
<proteinExistence type="predicted"/>
<feature type="signal peptide" evidence="1">
    <location>
        <begin position="1"/>
        <end position="26"/>
    </location>
</feature>
<protein>
    <submittedName>
        <fullName evidence="3">Uncharacterized protein</fullName>
    </submittedName>
</protein>
<accession>A0A6U0C0W6</accession>
<name>A0A6U0C0W6_9CHLO</name>
<feature type="chain" id="PRO_5035585142" evidence="1">
    <location>
        <begin position="27"/>
        <end position="361"/>
    </location>
</feature>
<sequence>MASSSCSSSFFFVLLLIAAATTTTTTLLPTSSLTAAQSINNLTAALDLVSDACAIDVAAKERNFDNVKNIFERQGGLKQTASAFPADSAAATAGAVARAIDGHGPTYMKPTLCSSMPYRSEMIRKGVSGILLNLATDLLASEGDDVDTDVIAMLLGSAAVGGEPKSCTPVAKMDRRASEFGASEQHIGHGRDHINEQLAAMREAVRNNDAASASNARNALLEELNIAPVQGALKYAALIDPSAGSITYGELDKERAEAIAYIYPVMNQIGKCQAALGSARVIEEALSCSPENVMPVGVNEEDIVTTSRSVTDDGIYSRVLNAIEKAYSCLAVMSGDAAEFKEHVGIYRGERAGLTPEGFQD</sequence>
<dbReference type="EMBL" id="HBGR01009347">
    <property type="protein sequence ID" value="CAD9385070.1"/>
    <property type="molecule type" value="Transcribed_RNA"/>
</dbReference>
<evidence type="ECO:0000313" key="3">
    <source>
        <dbReference type="EMBL" id="CAD9385070.1"/>
    </source>
</evidence>
<reference evidence="3" key="1">
    <citation type="submission" date="2021-01" db="EMBL/GenBank/DDBJ databases">
        <authorList>
            <person name="Corre E."/>
            <person name="Pelletier E."/>
            <person name="Niang G."/>
            <person name="Scheremetjew M."/>
            <person name="Finn R."/>
            <person name="Kale V."/>
            <person name="Holt S."/>
            <person name="Cochrane G."/>
            <person name="Meng A."/>
            <person name="Brown T."/>
            <person name="Cohen L."/>
        </authorList>
    </citation>
    <scope>NUCLEOTIDE SEQUENCE</scope>
    <source>
        <strain evidence="3">RCC733</strain>
    </source>
</reference>
<dbReference type="EMBL" id="HBGR01009346">
    <property type="protein sequence ID" value="CAD9385068.1"/>
    <property type="molecule type" value="Transcribed_RNA"/>
</dbReference>
<evidence type="ECO:0000313" key="2">
    <source>
        <dbReference type="EMBL" id="CAD9385068.1"/>
    </source>
</evidence>
<dbReference type="AlphaFoldDB" id="A0A6U0C0W6"/>
<organism evidence="3">
    <name type="scientific">Pycnococcus provasolii</name>
    <dbReference type="NCBI Taxonomy" id="41880"/>
    <lineage>
        <taxon>Eukaryota</taxon>
        <taxon>Viridiplantae</taxon>
        <taxon>Chlorophyta</taxon>
        <taxon>Pseudoscourfieldiophyceae</taxon>
        <taxon>Pseudoscourfieldiales</taxon>
        <taxon>Pycnococcaceae</taxon>
        <taxon>Pycnococcus</taxon>
    </lineage>
</organism>
<gene>
    <name evidence="2" type="ORF">PPRO1471_LOCUS6223</name>
    <name evidence="3" type="ORF">PPRO1471_LOCUS6224</name>
</gene>
<keyword evidence="1" id="KW-0732">Signal</keyword>